<evidence type="ECO:0000256" key="1">
    <source>
        <dbReference type="SAM" id="MobiDB-lite"/>
    </source>
</evidence>
<sequence>MCIRDSAYGEMGETAGHSTQASAEIPLGIFTGIEISDDTRDTLLDLTEEAVKRTLFDAMGVEGSSEGSNGN</sequence>
<protein>
    <submittedName>
        <fullName evidence="2">Phosphoesterase RecJ domain-containing protein</fullName>
    </submittedName>
</protein>
<name>L9XJN6_9EURY</name>
<proteinExistence type="predicted"/>
<comment type="caution">
    <text evidence="2">The sequence shown here is derived from an EMBL/GenBank/DDBJ whole genome shotgun (WGS) entry which is preliminary data.</text>
</comment>
<dbReference type="PATRIC" id="fig|1227499.3.peg.326"/>
<dbReference type="STRING" id="1227499.C493_01605"/>
<dbReference type="EMBL" id="AOHZ01000009">
    <property type="protein sequence ID" value="ELY61935.1"/>
    <property type="molecule type" value="Genomic_DNA"/>
</dbReference>
<dbReference type="AlphaFoldDB" id="L9XJN6"/>
<feature type="region of interest" description="Disordered" evidence="1">
    <location>
        <begin position="1"/>
        <end position="20"/>
    </location>
</feature>
<dbReference type="Proteomes" id="UP000011602">
    <property type="component" value="Unassembled WGS sequence"/>
</dbReference>
<keyword evidence="3" id="KW-1185">Reference proteome</keyword>
<accession>L9XJN6</accession>
<dbReference type="eggNOG" id="arCOG01566">
    <property type="taxonomic scope" value="Archaea"/>
</dbReference>
<gene>
    <name evidence="2" type="ORF">C493_01605</name>
</gene>
<reference evidence="2 3" key="1">
    <citation type="journal article" date="2014" name="PLoS Genet.">
        <title>Phylogenetically driven sequencing of extremely halophilic archaea reveals strategies for static and dynamic osmo-response.</title>
        <authorList>
            <person name="Becker E.A."/>
            <person name="Seitzer P.M."/>
            <person name="Tritt A."/>
            <person name="Larsen D."/>
            <person name="Krusor M."/>
            <person name="Yao A.I."/>
            <person name="Wu D."/>
            <person name="Madern D."/>
            <person name="Eisen J.A."/>
            <person name="Darling A.E."/>
            <person name="Facciotti M.T."/>
        </authorList>
    </citation>
    <scope>NUCLEOTIDE SEQUENCE [LARGE SCALE GENOMIC DNA]</scope>
    <source>
        <strain evidence="2 3">JCM 12255</strain>
    </source>
</reference>
<evidence type="ECO:0000313" key="3">
    <source>
        <dbReference type="Proteomes" id="UP000011602"/>
    </source>
</evidence>
<evidence type="ECO:0000313" key="2">
    <source>
        <dbReference type="EMBL" id="ELY61935.1"/>
    </source>
</evidence>
<organism evidence="2 3">
    <name type="scientific">Natronolimnohabitans innermongolicus JCM 12255</name>
    <dbReference type="NCBI Taxonomy" id="1227499"/>
    <lineage>
        <taxon>Archaea</taxon>
        <taxon>Methanobacteriati</taxon>
        <taxon>Methanobacteriota</taxon>
        <taxon>Stenosarchaea group</taxon>
        <taxon>Halobacteria</taxon>
        <taxon>Halobacteriales</taxon>
        <taxon>Natrialbaceae</taxon>
        <taxon>Natronolimnohabitans</taxon>
    </lineage>
</organism>